<dbReference type="RefSeq" id="WP_263748652.1">
    <property type="nucleotide sequence ID" value="NZ_JAOWRF010000370.1"/>
</dbReference>
<dbReference type="EMBL" id="JAOWRF010000370">
    <property type="protein sequence ID" value="MCV3216963.1"/>
    <property type="molecule type" value="Genomic_DNA"/>
</dbReference>
<name>A0ABT3B6F8_9CYAN</name>
<dbReference type="Proteomes" id="UP001526143">
    <property type="component" value="Unassembled WGS sequence"/>
</dbReference>
<protein>
    <submittedName>
        <fullName evidence="1">Sporulation/spore germination protein</fullName>
    </submittedName>
</protein>
<sequence length="253" mass="27495">MFPYLACENNIVGIRCAIALISTKINLYYFSIINADFILATLKLIKQHSDKIMNTNKKYIIPFIVVAIAASISSCNSSQASGHLDETATAATTTPTNIASSQIPTQAQLGAKSSQEEPFSTELFTENTALSTSQVATGKTIDITLYTSDSECQELIPNTVSVPAEEPATGIVSKIIEQQDTADLNLSGYRVSVKNRVATVDLRISPDSKRQLVSLSQCEQFTLFGSLCKSLTSNAQLNIKKVRFTERGKKITL</sequence>
<accession>A0ABT3B6F8</accession>
<gene>
    <name evidence="1" type="ORF">OGM63_26240</name>
</gene>
<proteinExistence type="predicted"/>
<organism evidence="1 2">
    <name type="scientific">Plectonema radiosum NIES-515</name>
    <dbReference type="NCBI Taxonomy" id="2986073"/>
    <lineage>
        <taxon>Bacteria</taxon>
        <taxon>Bacillati</taxon>
        <taxon>Cyanobacteriota</taxon>
        <taxon>Cyanophyceae</taxon>
        <taxon>Oscillatoriophycideae</taxon>
        <taxon>Oscillatoriales</taxon>
        <taxon>Microcoleaceae</taxon>
        <taxon>Plectonema</taxon>
    </lineage>
</organism>
<comment type="caution">
    <text evidence="1">The sequence shown here is derived from an EMBL/GenBank/DDBJ whole genome shotgun (WGS) entry which is preliminary data.</text>
</comment>
<reference evidence="1 2" key="1">
    <citation type="submission" date="2022-10" db="EMBL/GenBank/DDBJ databases">
        <title>Identification of biosynthetic pathway for the production of the potent trypsin inhibitor radiosumin.</title>
        <authorList>
            <person name="Fewer D.P."/>
            <person name="Delbaje E."/>
            <person name="Ouyang X."/>
            <person name="Agostino P.D."/>
            <person name="Wahlsten M."/>
            <person name="Jokela J."/>
            <person name="Permi P."/>
            <person name="Haapaniemi E."/>
            <person name="Koistinen H."/>
        </authorList>
    </citation>
    <scope>NUCLEOTIDE SEQUENCE [LARGE SCALE GENOMIC DNA]</scope>
    <source>
        <strain evidence="1 2">NIES-515</strain>
    </source>
</reference>
<keyword evidence="2" id="KW-1185">Reference proteome</keyword>
<evidence type="ECO:0000313" key="1">
    <source>
        <dbReference type="EMBL" id="MCV3216963.1"/>
    </source>
</evidence>
<evidence type="ECO:0000313" key="2">
    <source>
        <dbReference type="Proteomes" id="UP001526143"/>
    </source>
</evidence>